<sequence length="749" mass="79945">MEASSKTPLQAGSHGPELPVRRDKDTVGNRPLERQDTTDSWASDFYQRRTGTGWSSFSAVSAVSAATDPTEPPSPVAAHFQDELFDLEGESYPASPRHNRSLSRSVTFQDCHDPDKPRGPRGDGRAAREFRESLPAAGDSVREAGAALDNTKIPDPATSKDERPQEGRVDSSRPEASVTEPHSPASAESLNLSSENGPVSSYKPDDGMIHEACGKVLKQVFGVELDDLILAGAASAAYDSVSYCLDELSHIVLNGCPDDASPLICEATRETISSYSVPIGPAGGTADYFGGGGENGGHNGSGGGAPKRPNGGHGGDGGGDGNAGGGKRQKVLTTAQGTLQSQGLRLSCPFRKRNPVKFNVRDFQSCAVQPFPDIPQLKRHVKNFHKLKIGSLFACPRCKRDMASKEALDGHLAVDRDQICTFRKGPTSADPEDGINSRTEDVLNDRKADSKIDSWEGLWKTLFPQDGVIPASYFVPPTELDEVYNEFKTEFCLDQLRQRIQEGLNGHDDAESLMTVFQKYIDFVFDMSPQRSSLQALKRPSHRHPTLEHQNREASDTQGDGSLSSSVDLGSGLDPDAAVPRPSVPYTQAITGYSGIGVGVSVDDTMTALVASSPGGIPGKDAVTVPAQVHFLSGYSSQGQLAPQRRLLSQDSGIDLHAAFAAQRGAPAGFPSTPAVFPGNQPFGSQNGYQNLGGFGQRIQTPCFPPVSQPHAVPRQASRTADSATDPSIAFYHEPPMGNGQFEGFPPQP</sequence>
<gene>
    <name evidence="2" type="ORF">MMYC01_208426</name>
</gene>
<feature type="compositionally biased region" description="Basic and acidic residues" evidence="1">
    <location>
        <begin position="545"/>
        <end position="555"/>
    </location>
</feature>
<feature type="region of interest" description="Disordered" evidence="1">
    <location>
        <begin position="88"/>
        <end position="203"/>
    </location>
</feature>
<dbReference type="EMBL" id="LCTW02000284">
    <property type="protein sequence ID" value="KXX75240.1"/>
    <property type="molecule type" value="Genomic_DNA"/>
</dbReference>
<dbReference type="STRING" id="100816.A0A175VW64"/>
<name>A0A175VW64_9PEZI</name>
<feature type="compositionally biased region" description="Basic and acidic residues" evidence="1">
    <location>
        <begin position="158"/>
        <end position="173"/>
    </location>
</feature>
<dbReference type="Proteomes" id="UP000078237">
    <property type="component" value="Unassembled WGS sequence"/>
</dbReference>
<dbReference type="PANTHER" id="PTHR38166:SF1">
    <property type="entry name" value="C2H2-TYPE DOMAIN-CONTAINING PROTEIN"/>
    <property type="match status" value="1"/>
</dbReference>
<feature type="compositionally biased region" description="Polar residues" evidence="1">
    <location>
        <begin position="1"/>
        <end position="10"/>
    </location>
</feature>
<feature type="region of interest" description="Disordered" evidence="1">
    <location>
        <begin position="534"/>
        <end position="580"/>
    </location>
</feature>
<reference evidence="2 3" key="1">
    <citation type="journal article" date="2016" name="Genome Announc.">
        <title>Genome Sequence of Madurella mycetomatis mm55, Isolated from a Human Mycetoma Case in Sudan.</title>
        <authorList>
            <person name="Smit S."/>
            <person name="Derks M.F."/>
            <person name="Bervoets S."/>
            <person name="Fahal A."/>
            <person name="van Leeuwen W."/>
            <person name="van Belkum A."/>
            <person name="van de Sande W.W."/>
        </authorList>
    </citation>
    <scope>NUCLEOTIDE SEQUENCE [LARGE SCALE GENOMIC DNA]</scope>
    <source>
        <strain evidence="3">mm55</strain>
    </source>
</reference>
<protein>
    <recommendedName>
        <fullName evidence="4">C2H2-type domain-containing protein</fullName>
    </recommendedName>
</protein>
<feature type="compositionally biased region" description="Basic and acidic residues" evidence="1">
    <location>
        <begin position="110"/>
        <end position="132"/>
    </location>
</feature>
<feature type="compositionally biased region" description="Gly residues" evidence="1">
    <location>
        <begin position="289"/>
        <end position="326"/>
    </location>
</feature>
<feature type="compositionally biased region" description="Low complexity" evidence="1">
    <location>
        <begin position="559"/>
        <end position="574"/>
    </location>
</feature>
<dbReference type="AlphaFoldDB" id="A0A175VW64"/>
<proteinExistence type="predicted"/>
<evidence type="ECO:0008006" key="4">
    <source>
        <dbReference type="Google" id="ProtNLM"/>
    </source>
</evidence>
<accession>A0A175VW64</accession>
<feature type="region of interest" description="Disordered" evidence="1">
    <location>
        <begin position="706"/>
        <end position="749"/>
    </location>
</feature>
<evidence type="ECO:0000313" key="3">
    <source>
        <dbReference type="Proteomes" id="UP000078237"/>
    </source>
</evidence>
<feature type="region of interest" description="Disordered" evidence="1">
    <location>
        <begin position="286"/>
        <end position="328"/>
    </location>
</feature>
<feature type="compositionally biased region" description="Polar residues" evidence="1">
    <location>
        <begin position="717"/>
        <end position="726"/>
    </location>
</feature>
<dbReference type="VEuPathDB" id="FungiDB:MMYC01_208426"/>
<keyword evidence="3" id="KW-1185">Reference proteome</keyword>
<evidence type="ECO:0000256" key="1">
    <source>
        <dbReference type="SAM" id="MobiDB-lite"/>
    </source>
</evidence>
<organism evidence="2 3">
    <name type="scientific">Madurella mycetomatis</name>
    <dbReference type="NCBI Taxonomy" id="100816"/>
    <lineage>
        <taxon>Eukaryota</taxon>
        <taxon>Fungi</taxon>
        <taxon>Dikarya</taxon>
        <taxon>Ascomycota</taxon>
        <taxon>Pezizomycotina</taxon>
        <taxon>Sordariomycetes</taxon>
        <taxon>Sordariomycetidae</taxon>
        <taxon>Sordariales</taxon>
        <taxon>Sordariales incertae sedis</taxon>
        <taxon>Madurella</taxon>
    </lineage>
</organism>
<evidence type="ECO:0000313" key="2">
    <source>
        <dbReference type="EMBL" id="KXX75240.1"/>
    </source>
</evidence>
<comment type="caution">
    <text evidence="2">The sequence shown here is derived from an EMBL/GenBank/DDBJ whole genome shotgun (WGS) entry which is preliminary data.</text>
</comment>
<feature type="region of interest" description="Disordered" evidence="1">
    <location>
        <begin position="1"/>
        <end position="44"/>
    </location>
</feature>
<dbReference type="PANTHER" id="PTHR38166">
    <property type="entry name" value="C2H2-TYPE DOMAIN-CONTAINING PROTEIN-RELATED"/>
    <property type="match status" value="1"/>
</dbReference>
<feature type="compositionally biased region" description="Polar residues" evidence="1">
    <location>
        <begin position="186"/>
        <end position="199"/>
    </location>
</feature>
<dbReference type="OrthoDB" id="610608at2759"/>
<feature type="compositionally biased region" description="Basic and acidic residues" evidence="1">
    <location>
        <begin position="19"/>
        <end position="37"/>
    </location>
</feature>